<dbReference type="SUPFAM" id="SSF52799">
    <property type="entry name" value="(Phosphotyrosine protein) phosphatases II"/>
    <property type="match status" value="1"/>
</dbReference>
<feature type="region of interest" description="Disordered" evidence="1">
    <location>
        <begin position="1"/>
        <end position="32"/>
    </location>
</feature>
<gene>
    <name evidence="2" type="ORF">mPipKuh1_011907</name>
</gene>
<dbReference type="GO" id="GO:0004438">
    <property type="term" value="F:phosphatidylinositol-3-phosphate phosphatase activity"/>
    <property type="evidence" value="ECO:0007669"/>
    <property type="project" value="InterPro"/>
</dbReference>
<keyword evidence="3" id="KW-1185">Reference proteome</keyword>
<dbReference type="InterPro" id="IPR039802">
    <property type="entry name" value="MTMR14"/>
</dbReference>
<sequence>MAGARGAAAAAASAGSSTSSGTPPPQEPGLGELLEEFSRTQYRAKDCSGTGGSRVERIEKRCLELFGRDYCYSVIQNVNGDICGHYPQHIVFLEYESSEKEKDTFQSTVQVSKLQDLVNRSKMARCRGRFVCPVILFKGKGVQTMPGRTQRTSRRRTVLSEVPTHIFLIRSEAMTSSCFGTCQSNTSVT</sequence>
<accession>A0A7J7WDK8</accession>
<evidence type="ECO:0000313" key="2">
    <source>
        <dbReference type="EMBL" id="KAF6335515.1"/>
    </source>
</evidence>
<dbReference type="PANTHER" id="PTHR13524:SF2">
    <property type="entry name" value="MYOTUBULARIN-RELATED PROTEIN 14"/>
    <property type="match status" value="1"/>
</dbReference>
<comment type="caution">
    <text evidence="2">The sequence shown here is derived from an EMBL/GenBank/DDBJ whole genome shotgun (WGS) entry which is preliminary data.</text>
</comment>
<evidence type="ECO:0000313" key="3">
    <source>
        <dbReference type="Proteomes" id="UP000558488"/>
    </source>
</evidence>
<organism evidence="2 3">
    <name type="scientific">Pipistrellus kuhlii</name>
    <name type="common">Kuhl's pipistrelle</name>
    <dbReference type="NCBI Taxonomy" id="59472"/>
    <lineage>
        <taxon>Eukaryota</taxon>
        <taxon>Metazoa</taxon>
        <taxon>Chordata</taxon>
        <taxon>Craniata</taxon>
        <taxon>Vertebrata</taxon>
        <taxon>Euteleostomi</taxon>
        <taxon>Mammalia</taxon>
        <taxon>Eutheria</taxon>
        <taxon>Laurasiatheria</taxon>
        <taxon>Chiroptera</taxon>
        <taxon>Yangochiroptera</taxon>
        <taxon>Vespertilionidae</taxon>
        <taxon>Pipistrellus</taxon>
    </lineage>
</organism>
<dbReference type="AlphaFoldDB" id="A0A7J7WDK8"/>
<dbReference type="EMBL" id="JACAGB010000011">
    <property type="protein sequence ID" value="KAF6335515.1"/>
    <property type="molecule type" value="Genomic_DNA"/>
</dbReference>
<evidence type="ECO:0000256" key="1">
    <source>
        <dbReference type="SAM" id="MobiDB-lite"/>
    </source>
</evidence>
<reference evidence="2 3" key="1">
    <citation type="journal article" date="2020" name="Nature">
        <title>Six reference-quality genomes reveal evolution of bat adaptations.</title>
        <authorList>
            <person name="Jebb D."/>
            <person name="Huang Z."/>
            <person name="Pippel M."/>
            <person name="Hughes G.M."/>
            <person name="Lavrichenko K."/>
            <person name="Devanna P."/>
            <person name="Winkler S."/>
            <person name="Jermiin L.S."/>
            <person name="Skirmuntt E.C."/>
            <person name="Katzourakis A."/>
            <person name="Burkitt-Gray L."/>
            <person name="Ray D.A."/>
            <person name="Sullivan K.A.M."/>
            <person name="Roscito J.G."/>
            <person name="Kirilenko B.M."/>
            <person name="Davalos L.M."/>
            <person name="Corthals A.P."/>
            <person name="Power M.L."/>
            <person name="Jones G."/>
            <person name="Ransome R.D."/>
            <person name="Dechmann D.K.N."/>
            <person name="Locatelli A.G."/>
            <person name="Puechmaille S.J."/>
            <person name="Fedrigo O."/>
            <person name="Jarvis E.D."/>
            <person name="Hiller M."/>
            <person name="Vernes S.C."/>
            <person name="Myers E.W."/>
            <person name="Teeling E.C."/>
        </authorList>
    </citation>
    <scope>NUCLEOTIDE SEQUENCE [LARGE SCALE GENOMIC DNA]</scope>
    <source>
        <strain evidence="2">MPipKuh1</strain>
        <tissue evidence="2">Flight muscle</tissue>
    </source>
</reference>
<dbReference type="InterPro" id="IPR029021">
    <property type="entry name" value="Prot-tyrosine_phosphatase-like"/>
</dbReference>
<dbReference type="Proteomes" id="UP000558488">
    <property type="component" value="Unassembled WGS sequence"/>
</dbReference>
<protein>
    <submittedName>
        <fullName evidence="2">Myotubularin related protein 14</fullName>
    </submittedName>
</protein>
<name>A0A7J7WDK8_PIPKU</name>
<proteinExistence type="predicted"/>
<feature type="compositionally biased region" description="Low complexity" evidence="1">
    <location>
        <begin position="1"/>
        <end position="21"/>
    </location>
</feature>
<dbReference type="PANTHER" id="PTHR13524">
    <property type="entry name" value="MYOTUBULARIN-RELATED"/>
    <property type="match status" value="1"/>
</dbReference>